<accession>A0A9N9K143</accession>
<sequence>KPLHRLSEFIIMLEEKANKSNKYCVCKECISGSSYAKAEKNKFANTQELVHHHLKNCIYFKQKYNESEQAEILSKSILVANNPKQENSDDNSEASSSKNLSEASSSKNSMATTVSCGWAFSWVENPEIKMLFEFVHSLIKLPSQKNLSGQILFESTQKITKSIKEIAQNDKDGITLAHYLCFASIIKSRTALKNLATKIEEENDDSLKDFFKSILSNISNSCLTEVLYSFGWVYQVIKSISDEAFKDYLITKLEKRWSAWEQPLLLLSFLLHPNYHIKQFNQCNDDLSFTNLEQ</sequence>
<protein>
    <submittedName>
        <fullName evidence="2">13578_t:CDS:1</fullName>
    </submittedName>
</protein>
<dbReference type="OrthoDB" id="2423954at2759"/>
<proteinExistence type="predicted"/>
<name>A0A9N9K143_9GLOM</name>
<feature type="region of interest" description="Disordered" evidence="1">
    <location>
        <begin position="83"/>
        <end position="103"/>
    </location>
</feature>
<gene>
    <name evidence="2" type="ORF">CPELLU_LOCUS18255</name>
</gene>
<evidence type="ECO:0000313" key="3">
    <source>
        <dbReference type="Proteomes" id="UP000789759"/>
    </source>
</evidence>
<feature type="non-terminal residue" evidence="2">
    <location>
        <position position="294"/>
    </location>
</feature>
<dbReference type="Proteomes" id="UP000789759">
    <property type="component" value="Unassembled WGS sequence"/>
</dbReference>
<organism evidence="2 3">
    <name type="scientific">Cetraspora pellucida</name>
    <dbReference type="NCBI Taxonomy" id="1433469"/>
    <lineage>
        <taxon>Eukaryota</taxon>
        <taxon>Fungi</taxon>
        <taxon>Fungi incertae sedis</taxon>
        <taxon>Mucoromycota</taxon>
        <taxon>Glomeromycotina</taxon>
        <taxon>Glomeromycetes</taxon>
        <taxon>Diversisporales</taxon>
        <taxon>Gigasporaceae</taxon>
        <taxon>Cetraspora</taxon>
    </lineage>
</organism>
<feature type="compositionally biased region" description="Low complexity" evidence="1">
    <location>
        <begin position="93"/>
        <end position="103"/>
    </location>
</feature>
<comment type="caution">
    <text evidence="2">The sequence shown here is derived from an EMBL/GenBank/DDBJ whole genome shotgun (WGS) entry which is preliminary data.</text>
</comment>
<keyword evidence="3" id="KW-1185">Reference proteome</keyword>
<dbReference type="AlphaFoldDB" id="A0A9N9K143"/>
<reference evidence="2" key="1">
    <citation type="submission" date="2021-06" db="EMBL/GenBank/DDBJ databases">
        <authorList>
            <person name="Kallberg Y."/>
            <person name="Tangrot J."/>
            <person name="Rosling A."/>
        </authorList>
    </citation>
    <scope>NUCLEOTIDE SEQUENCE</scope>
    <source>
        <strain evidence="2">FL966</strain>
    </source>
</reference>
<dbReference type="EMBL" id="CAJVQA010035370">
    <property type="protein sequence ID" value="CAG8807044.1"/>
    <property type="molecule type" value="Genomic_DNA"/>
</dbReference>
<evidence type="ECO:0000313" key="2">
    <source>
        <dbReference type="EMBL" id="CAG8807044.1"/>
    </source>
</evidence>
<evidence type="ECO:0000256" key="1">
    <source>
        <dbReference type="SAM" id="MobiDB-lite"/>
    </source>
</evidence>